<name>A0ABS4Q7B4_9NOCA</name>
<accession>A0ABS4Q7B4</accession>
<organism evidence="2 3">
    <name type="scientific">Nocardia goodfellowii</name>
    <dbReference type="NCBI Taxonomy" id="882446"/>
    <lineage>
        <taxon>Bacteria</taxon>
        <taxon>Bacillati</taxon>
        <taxon>Actinomycetota</taxon>
        <taxon>Actinomycetes</taxon>
        <taxon>Mycobacteriales</taxon>
        <taxon>Nocardiaceae</taxon>
        <taxon>Nocardia</taxon>
    </lineage>
</organism>
<evidence type="ECO:0008006" key="4">
    <source>
        <dbReference type="Google" id="ProtNLM"/>
    </source>
</evidence>
<dbReference type="EMBL" id="JAGGMR010000001">
    <property type="protein sequence ID" value="MBP2187577.1"/>
    <property type="molecule type" value="Genomic_DNA"/>
</dbReference>
<dbReference type="Pfam" id="PF11228">
    <property type="entry name" value="DUF3027"/>
    <property type="match status" value="1"/>
</dbReference>
<protein>
    <recommendedName>
        <fullName evidence="4">DUF3027 domain-containing protein</fullName>
    </recommendedName>
</protein>
<comment type="caution">
    <text evidence="2">The sequence shown here is derived from an EMBL/GenBank/DDBJ whole genome shotgun (WGS) entry which is preliminary data.</text>
</comment>
<evidence type="ECO:0000313" key="2">
    <source>
        <dbReference type="EMBL" id="MBP2187577.1"/>
    </source>
</evidence>
<evidence type="ECO:0000256" key="1">
    <source>
        <dbReference type="SAM" id="MobiDB-lite"/>
    </source>
</evidence>
<dbReference type="Proteomes" id="UP001519325">
    <property type="component" value="Unassembled WGS sequence"/>
</dbReference>
<gene>
    <name evidence="2" type="ORF">BJ987_000478</name>
</gene>
<sequence>MAADGVGGVGTAPSDVRPLLADAVDVARRALLELEPSAVGTHLGVSAEDESAATHRFEATLPGYRGWQWAVVVAAPPGADRVTVSESALLPGPEALVAPEFVPWEQRVRPGDLAPGDLLAPPADDPRLVPGYVATGDPVVDEVAYEVGLGRSKVLSLEGRAEAADRWYAEFGPDTDMAKAAPSTCGLCGFYLPLAGALRAAFGVCANAMGADGRVVHAEYGCGAHSDVEAPTGGGSPLYEAFDDAAFDVIPAEALRKPEQAPDSSADAEEQTAHAATGSESGEPDAEASASESAAPAETVAETSATTTTEPESGVPAGVAESAAAEAAAASRVEAVAAAGAEGGGSNSVAEPGVEAVASVGLAAEGVAGSGAEIAAASADEAGVESAAAGEAGNGVVGEGASENGAARANVGEAVGDTGDTAVSSAVVSVRPKAEVAVRAHVPGSEPVDAHIVPDESVTYVADSKGEVVAGGEPDESAAEGSVTYVADSQGEVAVAEQVEMLGDAGVEDSESESSRN</sequence>
<proteinExistence type="predicted"/>
<feature type="region of interest" description="Disordered" evidence="1">
    <location>
        <begin position="258"/>
        <end position="320"/>
    </location>
</feature>
<keyword evidence="3" id="KW-1185">Reference proteome</keyword>
<dbReference type="InterPro" id="IPR021391">
    <property type="entry name" value="DUF3027"/>
</dbReference>
<feature type="compositionally biased region" description="Low complexity" evidence="1">
    <location>
        <begin position="287"/>
        <end position="320"/>
    </location>
</feature>
<evidence type="ECO:0000313" key="3">
    <source>
        <dbReference type="Proteomes" id="UP001519325"/>
    </source>
</evidence>
<reference evidence="2 3" key="1">
    <citation type="submission" date="2021-03" db="EMBL/GenBank/DDBJ databases">
        <title>Sequencing the genomes of 1000 actinobacteria strains.</title>
        <authorList>
            <person name="Klenk H.-P."/>
        </authorList>
    </citation>
    <scope>NUCLEOTIDE SEQUENCE [LARGE SCALE GENOMIC DNA]</scope>
    <source>
        <strain evidence="2 3">DSM 45516</strain>
    </source>
</reference>